<accession>A0A9Q1LE95</accession>
<evidence type="ECO:0000259" key="1">
    <source>
        <dbReference type="Pfam" id="PF00646"/>
    </source>
</evidence>
<sequence length="194" mass="21165">METTIDSIDNNLLHNILSRLPALACANAACVSRSWNHIISSLLSNPNLSSVLSLNPSIQGAVNEAVDKVLARPIRPQFVIASIGPSFSLQQAHQLITGKLGSRIPTITLVSQGIFGRNAVSDEFEEVQWKFMENDEARPNVGHEKRGVLLTVGFLPRLKETQAPMIDELVINIREHSSSVSGFASPVAIMLFSR</sequence>
<evidence type="ECO:0000313" key="2">
    <source>
        <dbReference type="EMBL" id="KAJ8534192.1"/>
    </source>
</evidence>
<dbReference type="InterPro" id="IPR001810">
    <property type="entry name" value="F-box_dom"/>
</dbReference>
<proteinExistence type="predicted"/>
<dbReference type="Proteomes" id="UP001152561">
    <property type="component" value="Unassembled WGS sequence"/>
</dbReference>
<dbReference type="GO" id="GO:0000209">
    <property type="term" value="P:protein polyubiquitination"/>
    <property type="evidence" value="ECO:0007669"/>
    <property type="project" value="TreeGrafter"/>
</dbReference>
<organism evidence="2 3">
    <name type="scientific">Anisodus acutangulus</name>
    <dbReference type="NCBI Taxonomy" id="402998"/>
    <lineage>
        <taxon>Eukaryota</taxon>
        <taxon>Viridiplantae</taxon>
        <taxon>Streptophyta</taxon>
        <taxon>Embryophyta</taxon>
        <taxon>Tracheophyta</taxon>
        <taxon>Spermatophyta</taxon>
        <taxon>Magnoliopsida</taxon>
        <taxon>eudicotyledons</taxon>
        <taxon>Gunneridae</taxon>
        <taxon>Pentapetalae</taxon>
        <taxon>asterids</taxon>
        <taxon>lamiids</taxon>
        <taxon>Solanales</taxon>
        <taxon>Solanaceae</taxon>
        <taxon>Solanoideae</taxon>
        <taxon>Hyoscyameae</taxon>
        <taxon>Anisodus</taxon>
    </lineage>
</organism>
<reference evidence="3" key="1">
    <citation type="journal article" date="2023" name="Proc. Natl. Acad. Sci. U.S.A.">
        <title>Genomic and structural basis for evolution of tropane alkaloid biosynthesis.</title>
        <authorList>
            <person name="Wanga Y.-J."/>
            <person name="Taina T."/>
            <person name="Yua J.-Y."/>
            <person name="Lia J."/>
            <person name="Xua B."/>
            <person name="Chenc J."/>
            <person name="D'Auriad J.C."/>
            <person name="Huanga J.-P."/>
            <person name="Huanga S.-X."/>
        </authorList>
    </citation>
    <scope>NUCLEOTIDE SEQUENCE [LARGE SCALE GENOMIC DNA]</scope>
    <source>
        <strain evidence="3">cv. KIB-2019</strain>
    </source>
</reference>
<protein>
    <recommendedName>
        <fullName evidence="1">F-box domain-containing protein</fullName>
    </recommendedName>
</protein>
<dbReference type="GO" id="GO:0032436">
    <property type="term" value="P:positive regulation of proteasomal ubiquitin-dependent protein catabolic process"/>
    <property type="evidence" value="ECO:0007669"/>
    <property type="project" value="TreeGrafter"/>
</dbReference>
<name>A0A9Q1LE95_9SOLA</name>
<keyword evidence="3" id="KW-1185">Reference proteome</keyword>
<dbReference type="SUPFAM" id="SSF81383">
    <property type="entry name" value="F-box domain"/>
    <property type="match status" value="1"/>
</dbReference>
<dbReference type="Gene3D" id="1.20.1280.50">
    <property type="match status" value="1"/>
</dbReference>
<dbReference type="InterPro" id="IPR036047">
    <property type="entry name" value="F-box-like_dom_sf"/>
</dbReference>
<gene>
    <name evidence="2" type="ORF">K7X08_007516</name>
</gene>
<feature type="domain" description="F-box" evidence="1">
    <location>
        <begin position="7"/>
        <end position="43"/>
    </location>
</feature>
<dbReference type="PANTHER" id="PTHR14939">
    <property type="entry name" value="F-BOX ONLY PROTEIN 22"/>
    <property type="match status" value="1"/>
</dbReference>
<comment type="caution">
    <text evidence="2">The sequence shown here is derived from an EMBL/GenBank/DDBJ whole genome shotgun (WGS) entry which is preliminary data.</text>
</comment>
<dbReference type="PANTHER" id="PTHR14939:SF9">
    <property type="entry name" value="FIST C-DOMAIN DOMAIN-CONTAINING PROTEIN"/>
    <property type="match status" value="1"/>
</dbReference>
<dbReference type="OrthoDB" id="509497at2759"/>
<evidence type="ECO:0000313" key="3">
    <source>
        <dbReference type="Proteomes" id="UP001152561"/>
    </source>
</evidence>
<dbReference type="EMBL" id="JAJAGQ010000019">
    <property type="protein sequence ID" value="KAJ8534192.1"/>
    <property type="molecule type" value="Genomic_DNA"/>
</dbReference>
<dbReference type="AlphaFoldDB" id="A0A9Q1LE95"/>
<dbReference type="Pfam" id="PF00646">
    <property type="entry name" value="F-box"/>
    <property type="match status" value="1"/>
</dbReference>